<dbReference type="PIRSF" id="PIRSF001434">
    <property type="entry name" value="CGS"/>
    <property type="match status" value="1"/>
</dbReference>
<accession>A0A5B8XF13</accession>
<evidence type="ECO:0000256" key="3">
    <source>
        <dbReference type="ARBA" id="ARBA00022898"/>
    </source>
</evidence>
<evidence type="ECO:0000256" key="5">
    <source>
        <dbReference type="RuleBase" id="RU362118"/>
    </source>
</evidence>
<dbReference type="RefSeq" id="WP_146820764.1">
    <property type="nucleotide sequence ID" value="NZ_CP029077.1"/>
</dbReference>
<evidence type="ECO:0000256" key="2">
    <source>
        <dbReference type="ARBA" id="ARBA00009077"/>
    </source>
</evidence>
<evidence type="ECO:0000256" key="4">
    <source>
        <dbReference type="PIRSR" id="PIRSR001434-2"/>
    </source>
</evidence>
<evidence type="ECO:0000313" key="6">
    <source>
        <dbReference type="EMBL" id="QED23495.1"/>
    </source>
</evidence>
<dbReference type="InterPro" id="IPR015424">
    <property type="entry name" value="PyrdxlP-dep_Trfase"/>
</dbReference>
<dbReference type="FunFam" id="3.40.640.10:FF:000009">
    <property type="entry name" value="Cystathionine gamma-synthase homolog"/>
    <property type="match status" value="1"/>
</dbReference>
<dbReference type="Pfam" id="PF01053">
    <property type="entry name" value="Cys_Met_Meta_PP"/>
    <property type="match status" value="1"/>
</dbReference>
<dbReference type="InterPro" id="IPR000277">
    <property type="entry name" value="Cys/Met-Metab_PyrdxlP-dep_enz"/>
</dbReference>
<gene>
    <name evidence="6" type="ORF">Deia_00704</name>
</gene>
<name>A0A5B8XF13_9RICK</name>
<comment type="cofactor">
    <cofactor evidence="1 5">
        <name>pyridoxal 5'-phosphate</name>
        <dbReference type="ChEBI" id="CHEBI:597326"/>
    </cofactor>
</comment>
<dbReference type="FunFam" id="3.90.1150.10:FF:000008">
    <property type="entry name" value="Cystathionine gamma-synthase"/>
    <property type="match status" value="1"/>
</dbReference>
<dbReference type="SUPFAM" id="SSF53383">
    <property type="entry name" value="PLP-dependent transferases"/>
    <property type="match status" value="1"/>
</dbReference>
<dbReference type="InterPro" id="IPR015421">
    <property type="entry name" value="PyrdxlP-dep_Trfase_major"/>
</dbReference>
<reference evidence="6 7" key="1">
    <citation type="journal article" date="2019" name="ISME J.">
        <title>Deianiraea, an extracellular bacterium associated with the ciliate Paramecium, suggests an alternative scenario for the evolution of Rickettsiales.</title>
        <authorList>
            <person name="Castelli M."/>
            <person name="Sabaneyeva E."/>
            <person name="Lanzoni O."/>
            <person name="Lebedeva N."/>
            <person name="Floriano A.M."/>
            <person name="Gaiarsa S."/>
            <person name="Benken K."/>
            <person name="Modeo L."/>
            <person name="Bandi C."/>
            <person name="Potekhin A."/>
            <person name="Sassera D."/>
            <person name="Petroni G."/>
        </authorList>
    </citation>
    <scope>NUCLEOTIDE SEQUENCE [LARGE SCALE GENOMIC DNA]</scope>
    <source>
        <strain evidence="6">CyL4-1</strain>
    </source>
</reference>
<dbReference type="GO" id="GO:0030170">
    <property type="term" value="F:pyridoxal phosphate binding"/>
    <property type="evidence" value="ECO:0007669"/>
    <property type="project" value="InterPro"/>
</dbReference>
<dbReference type="PANTHER" id="PTHR11808">
    <property type="entry name" value="TRANS-SULFURATION ENZYME FAMILY MEMBER"/>
    <property type="match status" value="1"/>
</dbReference>
<dbReference type="OrthoDB" id="9790858at2"/>
<dbReference type="CDD" id="cd00614">
    <property type="entry name" value="CGS_like"/>
    <property type="match status" value="1"/>
</dbReference>
<dbReference type="GO" id="GO:0019346">
    <property type="term" value="P:transsulfuration"/>
    <property type="evidence" value="ECO:0007669"/>
    <property type="project" value="InterPro"/>
</dbReference>
<dbReference type="InterPro" id="IPR054542">
    <property type="entry name" value="Cys_met_metab_PP"/>
</dbReference>
<dbReference type="PROSITE" id="PS00868">
    <property type="entry name" value="CYS_MET_METAB_PP"/>
    <property type="match status" value="1"/>
</dbReference>
<dbReference type="AlphaFoldDB" id="A0A5B8XF13"/>
<evidence type="ECO:0000256" key="1">
    <source>
        <dbReference type="ARBA" id="ARBA00001933"/>
    </source>
</evidence>
<dbReference type="PANTHER" id="PTHR11808:SF15">
    <property type="entry name" value="CYSTATHIONINE GAMMA-LYASE"/>
    <property type="match status" value="1"/>
</dbReference>
<keyword evidence="3 4" id="KW-0663">Pyridoxal phosphate</keyword>
<dbReference type="InterPro" id="IPR015422">
    <property type="entry name" value="PyrdxlP-dep_Trfase_small"/>
</dbReference>
<dbReference type="GO" id="GO:0004123">
    <property type="term" value="F:cystathionine gamma-lyase activity"/>
    <property type="evidence" value="ECO:0007669"/>
    <property type="project" value="UniProtKB-ARBA"/>
</dbReference>
<comment type="similarity">
    <text evidence="2 5">Belongs to the trans-sulfuration enzymes family.</text>
</comment>
<dbReference type="GO" id="GO:0005737">
    <property type="term" value="C:cytoplasm"/>
    <property type="evidence" value="ECO:0007669"/>
    <property type="project" value="TreeGrafter"/>
</dbReference>
<protein>
    <submittedName>
        <fullName evidence="6">O-acetylhomoserine thiolase MetZ</fullName>
    </submittedName>
</protein>
<evidence type="ECO:0000313" key="7">
    <source>
        <dbReference type="Proteomes" id="UP000321934"/>
    </source>
</evidence>
<dbReference type="Gene3D" id="3.40.640.10">
    <property type="entry name" value="Type I PLP-dependent aspartate aminotransferase-like (Major domain)"/>
    <property type="match status" value="1"/>
</dbReference>
<dbReference type="Proteomes" id="UP000321934">
    <property type="component" value="Chromosome"/>
</dbReference>
<dbReference type="EMBL" id="CP029077">
    <property type="protein sequence ID" value="QED23495.1"/>
    <property type="molecule type" value="Genomic_DNA"/>
</dbReference>
<organism evidence="6 7">
    <name type="scientific">Candidatus Deianiraea vastatrix</name>
    <dbReference type="NCBI Taxonomy" id="2163644"/>
    <lineage>
        <taxon>Bacteria</taxon>
        <taxon>Pseudomonadati</taxon>
        <taxon>Pseudomonadota</taxon>
        <taxon>Alphaproteobacteria</taxon>
        <taxon>Rickettsiales</taxon>
        <taxon>Candidatus Deianiraeaceae</taxon>
        <taxon>Candidatus Deianiraea</taxon>
    </lineage>
</organism>
<feature type="modified residue" description="N6-(pyridoxal phosphate)lysine" evidence="4">
    <location>
        <position position="201"/>
    </location>
</feature>
<proteinExistence type="inferred from homology"/>
<keyword evidence="7" id="KW-1185">Reference proteome</keyword>
<sequence length="389" mass="42527">MSNKNSCFETNAIRVGSEPDPINGSVIPGIFQTSTYVQESPNVTKGFDYTRCTNPTRKNLETCLASLEETNYCLATASGLSAITCILNLLPNGANIVCGNDVYGGTYRLLATIFNDKFNVTWVDTTDSQNVENVCKELGKIDLLWIEAVSNPLLRVTDIEKVAKIAKNYGGIVVVDSTFLTPYLQKPVKFGADIIVHSLTKYINGHSDVLAGGIFTNSKELFDKLYYIQKTLGPSLSPFDSWLVLRGVKTLAVRMKAHQENAIEVAKFLTSCDKVEKVFYPGLETHKNSDILKSQCEKTFTGGGMISFYIKGNLDTAKAFIANLKIFQLAESLGGIESLVCVPALMTHASVPKNIRDANGVTDNLIRLSVGIEGKDDIMSDLQSAFSKI</sequence>
<dbReference type="Gene3D" id="3.90.1150.10">
    <property type="entry name" value="Aspartate Aminotransferase, domain 1"/>
    <property type="match status" value="1"/>
</dbReference>
<dbReference type="GO" id="GO:0019343">
    <property type="term" value="P:cysteine biosynthetic process via cystathionine"/>
    <property type="evidence" value="ECO:0007669"/>
    <property type="project" value="TreeGrafter"/>
</dbReference>